<evidence type="ECO:0000313" key="2">
    <source>
        <dbReference type="Proteomes" id="UP000305401"/>
    </source>
</evidence>
<dbReference type="Proteomes" id="UP000305401">
    <property type="component" value="Unassembled WGS sequence"/>
</dbReference>
<organism evidence="1 2">
    <name type="scientific">Muribaculum caecicola</name>
    <dbReference type="NCBI Taxonomy" id="3038144"/>
    <lineage>
        <taxon>Bacteria</taxon>
        <taxon>Pseudomonadati</taxon>
        <taxon>Bacteroidota</taxon>
        <taxon>Bacteroidia</taxon>
        <taxon>Bacteroidales</taxon>
        <taxon>Muribaculaceae</taxon>
        <taxon>Muribaculum</taxon>
    </lineage>
</organism>
<name>A0AC61S824_9BACT</name>
<sequence length="475" mass="53742">MSDIQKNISDKQSGESRRRFLRKLGVGAWGFSGAGALLGACKRMDEKKEPAAEGAVPTGMMTMRRNRSTGDNVSLLGYGCMRWPTKTGNDGKDVIDQEMVNRLVDKAIEHGVNYFDTSPAYCQGRSEAATGIALSRHPRESYYIATKLSNFAPQTWGFKESVNMYRNSLKELKTDYIDYMLLHGIGMGGMDAFRARYIDNGLLDFLLKEREQGRIRNLGFSYHGDVEVFDHLLANHEKYRWDFVQIQLNYLDWEHAKETNPRNTDAIYLYGKLDSLGIQAVIMEPLLGGRLAKVPEHIVSRLKGRDPLRSVASWAFRFAGSHPGVLTVLSGMTCMEHLEDNLRTYCPLVPLTDDDNRFLYDTADLMMQHPAIPCNDCKYCMPCPWGIDIPGVLLHYNKMLNEDNIPQSRQDPKYSKARRAFLVGYNRAVEPVRQADHCIGCRICVQHCPQGIDIPAELARVDNYAEKLRRGSLPG</sequence>
<proteinExistence type="predicted"/>
<reference evidence="1" key="1">
    <citation type="submission" date="2019-04" db="EMBL/GenBank/DDBJ databases">
        <title>Microbes associate with the intestines of laboratory mice.</title>
        <authorList>
            <person name="Navarre W."/>
            <person name="Wong E."/>
            <person name="Huang K.C."/>
            <person name="Tropini C."/>
            <person name="Ng K."/>
            <person name="Yu B."/>
        </authorList>
    </citation>
    <scope>NUCLEOTIDE SEQUENCE</scope>
    <source>
        <strain evidence="1">NM86_A22</strain>
    </source>
</reference>
<evidence type="ECO:0000313" key="1">
    <source>
        <dbReference type="EMBL" id="THG55016.1"/>
    </source>
</evidence>
<accession>A0AC61S824</accession>
<dbReference type="EMBL" id="SSTG01000006">
    <property type="protein sequence ID" value="THG55016.1"/>
    <property type="molecule type" value="Genomic_DNA"/>
</dbReference>
<gene>
    <name evidence="1" type="ORF">E5990_01280</name>
</gene>
<comment type="caution">
    <text evidence="1">The sequence shown here is derived from an EMBL/GenBank/DDBJ whole genome shotgun (WGS) entry which is preliminary data.</text>
</comment>
<keyword evidence="2" id="KW-1185">Reference proteome</keyword>
<protein>
    <submittedName>
        <fullName evidence="1">Aldo/keto reductase</fullName>
    </submittedName>
</protein>